<evidence type="ECO:0000256" key="1">
    <source>
        <dbReference type="SAM" id="MobiDB-lite"/>
    </source>
</evidence>
<protein>
    <submittedName>
        <fullName evidence="2">Uncharacterized protein</fullName>
    </submittedName>
</protein>
<organism evidence="2 3">
    <name type="scientific">Cacatuid alphaherpesvirus 2</name>
    <dbReference type="NCBI Taxonomy" id="2604840"/>
    <lineage>
        <taxon>Viruses</taxon>
        <taxon>Duplodnaviria</taxon>
        <taxon>Heunggongvirae</taxon>
        <taxon>Peploviricota</taxon>
        <taxon>Herviviricetes</taxon>
        <taxon>Herpesvirales</taxon>
        <taxon>Orthoherpesviridae</taxon>
        <taxon>Alphaherpesvirinae</taxon>
        <taxon>Iltovirus</taxon>
        <taxon>Iltovirus cacatuidalpha2</taxon>
    </lineage>
</organism>
<dbReference type="KEGG" id="vg:80540327"/>
<name>A0A5B9R2L7_9ALPH</name>
<dbReference type="RefSeq" id="YP_010801616.1">
    <property type="nucleotide sequence ID" value="NC_076966.1"/>
</dbReference>
<feature type="region of interest" description="Disordered" evidence="1">
    <location>
        <begin position="271"/>
        <end position="510"/>
    </location>
</feature>
<keyword evidence="3" id="KW-1185">Reference proteome</keyword>
<dbReference type="GeneID" id="80540327"/>
<accession>A0A5B9R2L7</accession>
<evidence type="ECO:0000313" key="2">
    <source>
        <dbReference type="EMBL" id="QEG54064.1"/>
    </source>
</evidence>
<feature type="compositionally biased region" description="Low complexity" evidence="1">
    <location>
        <begin position="335"/>
        <end position="347"/>
    </location>
</feature>
<proteinExistence type="predicted"/>
<feature type="compositionally biased region" description="Basic and acidic residues" evidence="1">
    <location>
        <begin position="360"/>
        <end position="381"/>
    </location>
</feature>
<feature type="compositionally biased region" description="Polar residues" evidence="1">
    <location>
        <begin position="382"/>
        <end position="393"/>
    </location>
</feature>
<dbReference type="EMBL" id="MK360902">
    <property type="protein sequence ID" value="QEG54064.1"/>
    <property type="molecule type" value="Genomic_DNA"/>
</dbReference>
<dbReference type="Proteomes" id="UP001144437">
    <property type="component" value="Segment"/>
</dbReference>
<feature type="compositionally biased region" description="Polar residues" evidence="1">
    <location>
        <begin position="433"/>
        <end position="447"/>
    </location>
</feature>
<reference evidence="2" key="1">
    <citation type="journal article" date="2019" name="Vet. Microbiol.">
        <title>Disease surveillance in wild Victorian cacatuids reveals co-infection with multiple agents and detection of novel avian viruses.</title>
        <authorList>
            <person name="Sutherland M."/>
            <person name="Sarker S."/>
            <person name="Vaz P.K."/>
            <person name="Legione A.R."/>
            <person name="Devlin J.M."/>
            <person name="Macwhirter P.L."/>
            <person name="Whiteley P.L."/>
            <person name="Raidal S.R."/>
        </authorList>
    </citation>
    <scope>NUCLEOTIDE SEQUENCE</scope>
    <source>
        <strain evidence="2">97-0001</strain>
    </source>
</reference>
<evidence type="ECO:0000313" key="3">
    <source>
        <dbReference type="Proteomes" id="UP001144437"/>
    </source>
</evidence>
<feature type="compositionally biased region" description="Basic residues" evidence="1">
    <location>
        <begin position="489"/>
        <end position="500"/>
    </location>
</feature>
<sequence length="510" mass="57508">MSIGVSMGLRGKKFVASAAETLYNSLFLFLSTGLFPFRTTEVRAVLSRLPDEGVSRITAKERAVITHLLNREPTTLPLGPNDSLNAVDEFLMVVKAVLLEMIMLKRVTERHFFFLSNALREFIENMDALLDGGLEVNRAFLQEGVNYIQAGEDYGEFEDNRDMNRKVLGYLERAIDWFLRFSPESVNAHRVRPGYSMFATSIQPAGMGYVIRGRRITRGENFRNTGSETSSFRTQAGEVSITVPTRGNEAGTSFSIRPIARVAPALIEARLSPPPDVISDNSHSESEEDELTDNSSDFGQGDLPVTLQEEEEENNREGIGEDMQVELDHPNGATPPYDYDLDYYYPEYFDDPQQSDTDSEVERQLENYARENEESEHEHDTASSLENPQRQPLTPSPEMRCAAARENETSETENEPTPTCSRYVDAPRRVREQTPSTSRNFETTPSAEITVISDSSDDEDGLGDVRHLQNSTDPRTLLVRSRQIGSRLRGLRSRARSRSPRRNEIITIDD</sequence>